<gene>
    <name evidence="3" type="ORF">DFR76_112202</name>
</gene>
<name>A0A370I0X6_9NOCA</name>
<dbReference type="InterPro" id="IPR015424">
    <property type="entry name" value="PyrdxlP-dep_Trfase"/>
</dbReference>
<dbReference type="PANTHER" id="PTHR43795">
    <property type="entry name" value="BIFUNCTIONAL ASPARTATE AMINOTRANSFERASE AND GLUTAMATE/ASPARTATE-PREPHENATE AMINOTRANSFERASE-RELATED"/>
    <property type="match status" value="1"/>
</dbReference>
<evidence type="ECO:0000313" key="3">
    <source>
        <dbReference type="EMBL" id="RDI62884.1"/>
    </source>
</evidence>
<organism evidence="3 4">
    <name type="scientific">Nocardia pseudobrasiliensis</name>
    <dbReference type="NCBI Taxonomy" id="45979"/>
    <lineage>
        <taxon>Bacteria</taxon>
        <taxon>Bacillati</taxon>
        <taxon>Actinomycetota</taxon>
        <taxon>Actinomycetes</taxon>
        <taxon>Mycobacteriales</taxon>
        <taxon>Nocardiaceae</taxon>
        <taxon>Nocardia</taxon>
    </lineage>
</organism>
<dbReference type="InterPro" id="IPR015421">
    <property type="entry name" value="PyrdxlP-dep_Trfase_major"/>
</dbReference>
<accession>A0A370I0X6</accession>
<evidence type="ECO:0000313" key="4">
    <source>
        <dbReference type="Proteomes" id="UP000254869"/>
    </source>
</evidence>
<protein>
    <submittedName>
        <fullName evidence="3">Aspartate/methionine/tyrosine aminotransferase</fullName>
    </submittedName>
</protein>
<dbReference type="EMBL" id="QQBC01000012">
    <property type="protein sequence ID" value="RDI62884.1"/>
    <property type="molecule type" value="Genomic_DNA"/>
</dbReference>
<dbReference type="GO" id="GO:0008483">
    <property type="term" value="F:transaminase activity"/>
    <property type="evidence" value="ECO:0007669"/>
    <property type="project" value="UniProtKB-KW"/>
</dbReference>
<feature type="domain" description="Aminotransferase class I/classII large" evidence="2">
    <location>
        <begin position="87"/>
        <end position="364"/>
    </location>
</feature>
<dbReference type="SUPFAM" id="SSF53383">
    <property type="entry name" value="PLP-dependent transferases"/>
    <property type="match status" value="1"/>
</dbReference>
<dbReference type="CDD" id="cd00609">
    <property type="entry name" value="AAT_like"/>
    <property type="match status" value="1"/>
</dbReference>
<keyword evidence="1" id="KW-0663">Pyridoxal phosphate</keyword>
<dbReference type="PANTHER" id="PTHR43795:SF2">
    <property type="entry name" value="BIFUNCTIONAL ASPARTATE AMINOTRANSFERASE AND GLUTAMATE_ASPARTATE-PREPHENATE AMINOTRANSFERASE"/>
    <property type="match status" value="1"/>
</dbReference>
<keyword evidence="3" id="KW-0032">Aminotransferase</keyword>
<dbReference type="InterPro" id="IPR004839">
    <property type="entry name" value="Aminotransferase_I/II_large"/>
</dbReference>
<dbReference type="InterPro" id="IPR050478">
    <property type="entry name" value="Ethylene_sulfur-biosynth"/>
</dbReference>
<evidence type="ECO:0000256" key="1">
    <source>
        <dbReference type="ARBA" id="ARBA00022898"/>
    </source>
</evidence>
<evidence type="ECO:0000259" key="2">
    <source>
        <dbReference type="Pfam" id="PF00155"/>
    </source>
</evidence>
<dbReference type="Proteomes" id="UP000254869">
    <property type="component" value="Unassembled WGS sequence"/>
</dbReference>
<keyword evidence="3" id="KW-0808">Transferase</keyword>
<dbReference type="AlphaFoldDB" id="A0A370I0X6"/>
<keyword evidence="4" id="KW-1185">Reference proteome</keyword>
<comment type="caution">
    <text evidence="3">The sequence shown here is derived from an EMBL/GenBank/DDBJ whole genome shotgun (WGS) entry which is preliminary data.</text>
</comment>
<dbReference type="STRING" id="1210086.GCA_001613105_06323"/>
<dbReference type="Gene3D" id="3.40.640.10">
    <property type="entry name" value="Type I PLP-dependent aspartate aminotransferase-like (Major domain)"/>
    <property type="match status" value="1"/>
</dbReference>
<dbReference type="GO" id="GO:0030170">
    <property type="term" value="F:pyridoxal phosphate binding"/>
    <property type="evidence" value="ECO:0007669"/>
    <property type="project" value="InterPro"/>
</dbReference>
<sequence length="459" mass="50369">MVADIRALSDRSEVRKRLVRRALAPRSLFEGTGGRVYSGIIDAYHGETGLPMDAAATSALDRAWGELLHTEPPPEYADGRLYDKRQPLALRELAAHKLFGRLDAVRPDEVVVCPYSSTVLLEEAVATLARPGGVIVCPEGFYKSAAIHIQKSGLRIVTCPATPDDRFAIDPRALAECLDRYRRSGELCGVALTLPGNPVVARYSREQLLEVARVLAAAGTRVICDMAFDQMVAEHLPIAALEVTTDAGPVRLYDRVLTITGNSKGYNAFGPCKIGAACTGDSEWLDLIRSRLTVAFQRETTHLARAVIEHTPESYFEHNRKIMREQLVRSLELIDGIERRQGRKALRPLGRAEGMFLTVVFDEPMLDAAGIHSGAVLEDLLLIAAGVDSVALDRTGSPRRGVRLNVLAPRKAPRQESRALTDELFDRLERFVERLTGGLTYPAALAEYDLAEVDSVVLP</sequence>
<reference evidence="3 4" key="1">
    <citation type="submission" date="2018-07" db="EMBL/GenBank/DDBJ databases">
        <title>Genomic Encyclopedia of Type Strains, Phase IV (KMG-IV): sequencing the most valuable type-strain genomes for metagenomic binning, comparative biology and taxonomic classification.</title>
        <authorList>
            <person name="Goeker M."/>
        </authorList>
    </citation>
    <scope>NUCLEOTIDE SEQUENCE [LARGE SCALE GENOMIC DNA]</scope>
    <source>
        <strain evidence="3 4">DSM 44290</strain>
    </source>
</reference>
<proteinExistence type="predicted"/>
<dbReference type="GO" id="GO:0006520">
    <property type="term" value="P:amino acid metabolic process"/>
    <property type="evidence" value="ECO:0007669"/>
    <property type="project" value="TreeGrafter"/>
</dbReference>
<dbReference type="Pfam" id="PF00155">
    <property type="entry name" value="Aminotran_1_2"/>
    <property type="match status" value="1"/>
</dbReference>